<keyword evidence="3" id="KW-1185">Reference proteome</keyword>
<gene>
    <name evidence="2" type="ORF">RRG08_020839</name>
</gene>
<protein>
    <submittedName>
        <fullName evidence="2">Uncharacterized protein</fullName>
    </submittedName>
</protein>
<proteinExistence type="predicted"/>
<reference evidence="2" key="1">
    <citation type="journal article" date="2023" name="G3 (Bethesda)">
        <title>A reference genome for the long-term kleptoplast-retaining sea slug Elysia crispata morphotype clarki.</title>
        <authorList>
            <person name="Eastman K.E."/>
            <person name="Pendleton A.L."/>
            <person name="Shaikh M.A."/>
            <person name="Suttiyut T."/>
            <person name="Ogas R."/>
            <person name="Tomko P."/>
            <person name="Gavelis G."/>
            <person name="Widhalm J.R."/>
            <person name="Wisecaver J.H."/>
        </authorList>
    </citation>
    <scope>NUCLEOTIDE SEQUENCE</scope>
    <source>
        <strain evidence="2">ECLA1</strain>
    </source>
</reference>
<organism evidence="2 3">
    <name type="scientific">Elysia crispata</name>
    <name type="common">lettuce slug</name>
    <dbReference type="NCBI Taxonomy" id="231223"/>
    <lineage>
        <taxon>Eukaryota</taxon>
        <taxon>Metazoa</taxon>
        <taxon>Spiralia</taxon>
        <taxon>Lophotrochozoa</taxon>
        <taxon>Mollusca</taxon>
        <taxon>Gastropoda</taxon>
        <taxon>Heterobranchia</taxon>
        <taxon>Euthyneura</taxon>
        <taxon>Panpulmonata</taxon>
        <taxon>Sacoglossa</taxon>
        <taxon>Placobranchoidea</taxon>
        <taxon>Plakobranchidae</taxon>
        <taxon>Elysia</taxon>
    </lineage>
</organism>
<feature type="compositionally biased region" description="Basic and acidic residues" evidence="1">
    <location>
        <begin position="24"/>
        <end position="33"/>
    </location>
</feature>
<evidence type="ECO:0000256" key="1">
    <source>
        <dbReference type="SAM" id="MobiDB-lite"/>
    </source>
</evidence>
<dbReference type="Proteomes" id="UP001283361">
    <property type="component" value="Unassembled WGS sequence"/>
</dbReference>
<accession>A0AAE0XUZ2</accession>
<evidence type="ECO:0000313" key="3">
    <source>
        <dbReference type="Proteomes" id="UP001283361"/>
    </source>
</evidence>
<name>A0AAE0XUZ2_9GAST</name>
<comment type="caution">
    <text evidence="2">The sequence shown here is derived from an EMBL/GenBank/DDBJ whole genome shotgun (WGS) entry which is preliminary data.</text>
</comment>
<dbReference type="EMBL" id="JAWDGP010007534">
    <property type="protein sequence ID" value="KAK3714583.1"/>
    <property type="molecule type" value="Genomic_DNA"/>
</dbReference>
<dbReference type="AlphaFoldDB" id="A0AAE0XUZ2"/>
<evidence type="ECO:0000313" key="2">
    <source>
        <dbReference type="EMBL" id="KAK3714583.1"/>
    </source>
</evidence>
<feature type="region of interest" description="Disordered" evidence="1">
    <location>
        <begin position="1"/>
        <end position="33"/>
    </location>
</feature>
<sequence length="126" mass="13917">MSNRTENPLSPSSSSSTNCPGRRNIQDGVEKSHVGTSTGFSYWLTSFSSKFLSCKTLYTDKTARKSSPHKERPVSFSTVYITGDSVQRETVGSLWLQQALQALKEGDSSQNKGLGKREYLLMAELT</sequence>